<dbReference type="Pfam" id="PF04235">
    <property type="entry name" value="DUF418"/>
    <property type="match status" value="1"/>
</dbReference>
<dbReference type="AlphaFoldDB" id="A0A2K9DKW4"/>
<feature type="transmembrane region" description="Helical" evidence="1">
    <location>
        <begin position="182"/>
        <end position="200"/>
    </location>
</feature>
<reference evidence="4 5" key="1">
    <citation type="submission" date="2017-12" db="EMBL/GenBank/DDBJ databases">
        <title>Isolation and characterization of estrogens degradatiion strain Microbacterium hominis SJTG1.</title>
        <authorList>
            <person name="Xiong W."/>
            <person name="Yin C."/>
            <person name="Zheng D."/>
            <person name="Liang R."/>
        </authorList>
    </citation>
    <scope>NUCLEOTIDE SEQUENCE [LARGE SCALE GENOMIC DNA]</scope>
    <source>
        <strain evidence="4 5">SJTG1</strain>
    </source>
</reference>
<dbReference type="InterPro" id="IPR012429">
    <property type="entry name" value="HGSNAT_cat"/>
</dbReference>
<dbReference type="PANTHER" id="PTHR30590">
    <property type="entry name" value="INNER MEMBRANE PROTEIN"/>
    <property type="match status" value="1"/>
</dbReference>
<keyword evidence="4" id="KW-0012">Acyltransferase</keyword>
<dbReference type="EMBL" id="CP025299">
    <property type="protein sequence ID" value="AUG30147.1"/>
    <property type="molecule type" value="Genomic_DNA"/>
</dbReference>
<dbReference type="InterPro" id="IPR052529">
    <property type="entry name" value="Bact_Transport_Assoc"/>
</dbReference>
<dbReference type="GO" id="GO:0016746">
    <property type="term" value="F:acyltransferase activity"/>
    <property type="evidence" value="ECO:0007669"/>
    <property type="project" value="UniProtKB-KW"/>
</dbReference>
<dbReference type="KEGG" id="mhos:CXR34_12295"/>
<feature type="transmembrane region" description="Helical" evidence="1">
    <location>
        <begin position="120"/>
        <end position="137"/>
    </location>
</feature>
<evidence type="ECO:0000259" key="2">
    <source>
        <dbReference type="Pfam" id="PF04235"/>
    </source>
</evidence>
<accession>A0A2K9DKW4</accession>
<feature type="domain" description="Heparan-alpha-glucosaminide N-acetyltransferase catalytic" evidence="3">
    <location>
        <begin position="17"/>
        <end position="204"/>
    </location>
</feature>
<feature type="transmembrane region" description="Helical" evidence="1">
    <location>
        <begin position="326"/>
        <end position="345"/>
    </location>
</feature>
<keyword evidence="4" id="KW-0808">Transferase</keyword>
<evidence type="ECO:0000259" key="3">
    <source>
        <dbReference type="Pfam" id="PF07786"/>
    </source>
</evidence>
<keyword evidence="1" id="KW-1133">Transmembrane helix</keyword>
<feature type="transmembrane region" description="Helical" evidence="1">
    <location>
        <begin position="144"/>
        <end position="162"/>
    </location>
</feature>
<feature type="transmembrane region" description="Helical" evidence="1">
    <location>
        <begin position="212"/>
        <end position="231"/>
    </location>
</feature>
<proteinExistence type="predicted"/>
<feature type="transmembrane region" description="Helical" evidence="1">
    <location>
        <begin position="60"/>
        <end position="77"/>
    </location>
</feature>
<dbReference type="RefSeq" id="WP_101306546.1">
    <property type="nucleotide sequence ID" value="NZ_CP025299.1"/>
</dbReference>
<feature type="transmembrane region" description="Helical" evidence="1">
    <location>
        <begin position="98"/>
        <end position="114"/>
    </location>
</feature>
<evidence type="ECO:0000256" key="1">
    <source>
        <dbReference type="SAM" id="Phobius"/>
    </source>
</evidence>
<dbReference type="Pfam" id="PF07786">
    <property type="entry name" value="HGSNAT_cat"/>
    <property type="match status" value="1"/>
</dbReference>
<feature type="domain" description="DUF418" evidence="2">
    <location>
        <begin position="220"/>
        <end position="353"/>
    </location>
</feature>
<dbReference type="InterPro" id="IPR007349">
    <property type="entry name" value="DUF418"/>
</dbReference>
<protein>
    <submittedName>
        <fullName evidence="4">Acyltransferase</fullName>
    </submittedName>
</protein>
<name>A0A2K9DKW4_9MICO</name>
<keyword evidence="1" id="KW-0812">Transmembrane</keyword>
<evidence type="ECO:0000313" key="5">
    <source>
        <dbReference type="Proteomes" id="UP000233276"/>
    </source>
</evidence>
<sequence>MTTAPAHRDRHLGGSGRLVGVDLARGLAVLGMFAAHLLVIDAFDPWQPSTWVDVVNGRSSILFATVAGISIALMTATPGTAGTRPASGAVLSVARRRLAVRAAIIWAIGMLLNATGVPVYVILQAYGILFLLALPLVGLSARTLWTIAAAIALVAPWVLPVLDGALAAAGPVGGDLVLLLGWHYPFPLWAAFMIAGIAAARSDLRATRTVVALVAVGVGCAVVAGAASAVASFPPDSYLGLVLSDAAHSGGLLEAVGSGGFALAVIGLCLLVCRLPVASSALLPIRAIGSMPLTAYVGQILVWAAWASLALGDVGDLSGFRALQPFWPFVVVTVVFCTAWALLLGRGPLERALALATRLAVPA</sequence>
<evidence type="ECO:0000313" key="4">
    <source>
        <dbReference type="EMBL" id="AUG30147.1"/>
    </source>
</evidence>
<feature type="transmembrane region" description="Helical" evidence="1">
    <location>
        <begin position="21"/>
        <end position="40"/>
    </location>
</feature>
<dbReference type="PANTHER" id="PTHR30590:SF3">
    <property type="entry name" value="HYPOTHETICAL MEMBRANE SPANNING PROTEIN"/>
    <property type="match status" value="1"/>
</dbReference>
<feature type="transmembrane region" description="Helical" evidence="1">
    <location>
        <begin position="251"/>
        <end position="273"/>
    </location>
</feature>
<dbReference type="Proteomes" id="UP000233276">
    <property type="component" value="Chromosome"/>
</dbReference>
<gene>
    <name evidence="4" type="ORF">CXR34_12295</name>
</gene>
<keyword evidence="1" id="KW-0472">Membrane</keyword>
<feature type="transmembrane region" description="Helical" evidence="1">
    <location>
        <begin position="285"/>
        <end position="306"/>
    </location>
</feature>
<organism evidence="4 5">
    <name type="scientific">Microbacterium hominis</name>
    <dbReference type="NCBI Taxonomy" id="162426"/>
    <lineage>
        <taxon>Bacteria</taxon>
        <taxon>Bacillati</taxon>
        <taxon>Actinomycetota</taxon>
        <taxon>Actinomycetes</taxon>
        <taxon>Micrococcales</taxon>
        <taxon>Microbacteriaceae</taxon>
        <taxon>Microbacterium</taxon>
    </lineage>
</organism>